<evidence type="ECO:0000256" key="1">
    <source>
        <dbReference type="SAM" id="MobiDB-lite"/>
    </source>
</evidence>
<evidence type="ECO:0000313" key="4">
    <source>
        <dbReference type="Proteomes" id="UP000245699"/>
    </source>
</evidence>
<dbReference type="Proteomes" id="UP000245699">
    <property type="component" value="Unassembled WGS sequence"/>
</dbReference>
<dbReference type="AlphaFoldDB" id="A0A2T9XZ81"/>
<organism evidence="2 4">
    <name type="scientific">Furculomyces boomerangus</name>
    <dbReference type="NCBI Taxonomy" id="61424"/>
    <lineage>
        <taxon>Eukaryota</taxon>
        <taxon>Fungi</taxon>
        <taxon>Fungi incertae sedis</taxon>
        <taxon>Zoopagomycota</taxon>
        <taxon>Kickxellomycotina</taxon>
        <taxon>Harpellomycetes</taxon>
        <taxon>Harpellales</taxon>
        <taxon>Harpellaceae</taxon>
        <taxon>Furculomyces</taxon>
    </lineage>
</organism>
<feature type="compositionally biased region" description="Polar residues" evidence="1">
    <location>
        <begin position="73"/>
        <end position="109"/>
    </location>
</feature>
<feature type="region of interest" description="Disordered" evidence="1">
    <location>
        <begin position="165"/>
        <end position="205"/>
    </location>
</feature>
<accession>A0A2T9XZ81</accession>
<sequence length="205" mass="23258">MSLSVFVTTFLGRRLCYNKELLPISLSSNSTRYEANQSNQNRQNREESDYEMDEIYNQLELDNPSFEVEDISPENSSHYKINTKDVQNNKSFQNSTRTSNTGAKPNTNSLILYEDSRNEESYRKSFSGSDISDFSVESFPENPGEASSTKNINVVPLLGTSKTAQKIKDDTVTYSRKQESDSDDGWGFENEEDFDTDLISGKKAD</sequence>
<evidence type="ECO:0000313" key="3">
    <source>
        <dbReference type="EMBL" id="PVU98988.1"/>
    </source>
</evidence>
<dbReference type="EMBL" id="MBFT01001093">
    <property type="protein sequence ID" value="PVU85387.1"/>
    <property type="molecule type" value="Genomic_DNA"/>
</dbReference>
<comment type="caution">
    <text evidence="2">The sequence shown here is derived from an EMBL/GenBank/DDBJ whole genome shotgun (WGS) entry which is preliminary data.</text>
</comment>
<feature type="compositionally biased region" description="Basic and acidic residues" evidence="1">
    <location>
        <begin position="166"/>
        <end position="180"/>
    </location>
</feature>
<gene>
    <name evidence="3" type="ORF">BB559_001099</name>
    <name evidence="2" type="ORF">BB559_007060</name>
</gene>
<protein>
    <submittedName>
        <fullName evidence="2">Uncharacterized protein</fullName>
    </submittedName>
</protein>
<evidence type="ECO:0000313" key="2">
    <source>
        <dbReference type="EMBL" id="PVU85387.1"/>
    </source>
</evidence>
<keyword evidence="4" id="KW-1185">Reference proteome</keyword>
<feature type="compositionally biased region" description="Acidic residues" evidence="1">
    <location>
        <begin position="181"/>
        <end position="196"/>
    </location>
</feature>
<name>A0A2T9XZ81_9FUNG</name>
<feature type="region of interest" description="Disordered" evidence="1">
    <location>
        <begin position="70"/>
        <end position="109"/>
    </location>
</feature>
<dbReference type="EMBL" id="MBFT01000058">
    <property type="protein sequence ID" value="PVU98988.1"/>
    <property type="molecule type" value="Genomic_DNA"/>
</dbReference>
<proteinExistence type="predicted"/>
<reference evidence="2 4" key="1">
    <citation type="journal article" date="2018" name="MBio">
        <title>Comparative Genomics Reveals the Core Gene Toolbox for the Fungus-Insect Symbiosis.</title>
        <authorList>
            <person name="Wang Y."/>
            <person name="Stata M."/>
            <person name="Wang W."/>
            <person name="Stajich J.E."/>
            <person name="White M.M."/>
            <person name="Moncalvo J.M."/>
        </authorList>
    </citation>
    <scope>NUCLEOTIDE SEQUENCE [LARGE SCALE GENOMIC DNA]</scope>
    <source>
        <strain evidence="2 4">AUS-77-4</strain>
    </source>
</reference>